<reference evidence="3 4" key="1">
    <citation type="journal article" date="2021" name="Elife">
        <title>Chloroplast acquisition without the gene transfer in kleptoplastic sea slugs, Plakobranchus ocellatus.</title>
        <authorList>
            <person name="Maeda T."/>
            <person name="Takahashi S."/>
            <person name="Yoshida T."/>
            <person name="Shimamura S."/>
            <person name="Takaki Y."/>
            <person name="Nagai Y."/>
            <person name="Toyoda A."/>
            <person name="Suzuki Y."/>
            <person name="Arimoto A."/>
            <person name="Ishii H."/>
            <person name="Satoh N."/>
            <person name="Nishiyama T."/>
            <person name="Hasebe M."/>
            <person name="Maruyama T."/>
            <person name="Minagawa J."/>
            <person name="Obokata J."/>
            <person name="Shigenobu S."/>
        </authorList>
    </citation>
    <scope>NUCLEOTIDE SEQUENCE [LARGE SCALE GENOMIC DNA]</scope>
</reference>
<keyword evidence="2" id="KW-0812">Transmembrane</keyword>
<gene>
    <name evidence="3" type="ORF">ElyMa_006877400</name>
</gene>
<evidence type="ECO:0000313" key="3">
    <source>
        <dbReference type="EMBL" id="GFS19614.1"/>
    </source>
</evidence>
<accession>A0AAV4JC55</accession>
<dbReference type="AlphaFoldDB" id="A0AAV4JC55"/>
<comment type="caution">
    <text evidence="3">The sequence shown here is derived from an EMBL/GenBank/DDBJ whole genome shotgun (WGS) entry which is preliminary data.</text>
</comment>
<sequence length="283" mass="30728">TDWSGCYFYLVDYQAGDEYVIEVPEGSPAIGAYLFSTDGAINDALCFPLGMSPTRFAHTAYNFDEYQATLETKLACEEDTTTTATSLSADLTTVVTTQGNTSSEPFDLDVSTTTEEILTSTETGDLNFETTTTETAKSTDNSATDEPTTEAEKSTALVTQVDTTENIAVDSIPTGQPPCRQDRIPYINFTLSTKEIEETKDKIINHLKVETEALSSFKRSKISAPDQRASSTSMGIFGLGFITIILVVVIVSDISKLLLDIKLALANIRYSGRNIDNFSGDST</sequence>
<feature type="compositionally biased region" description="Low complexity" evidence="1">
    <location>
        <begin position="124"/>
        <end position="139"/>
    </location>
</feature>
<keyword evidence="2" id="KW-0472">Membrane</keyword>
<feature type="transmembrane region" description="Helical" evidence="2">
    <location>
        <begin position="236"/>
        <end position="259"/>
    </location>
</feature>
<evidence type="ECO:0000256" key="1">
    <source>
        <dbReference type="SAM" id="MobiDB-lite"/>
    </source>
</evidence>
<keyword evidence="4" id="KW-1185">Reference proteome</keyword>
<organism evidence="3 4">
    <name type="scientific">Elysia marginata</name>
    <dbReference type="NCBI Taxonomy" id="1093978"/>
    <lineage>
        <taxon>Eukaryota</taxon>
        <taxon>Metazoa</taxon>
        <taxon>Spiralia</taxon>
        <taxon>Lophotrochozoa</taxon>
        <taxon>Mollusca</taxon>
        <taxon>Gastropoda</taxon>
        <taxon>Heterobranchia</taxon>
        <taxon>Euthyneura</taxon>
        <taxon>Panpulmonata</taxon>
        <taxon>Sacoglossa</taxon>
        <taxon>Placobranchoidea</taxon>
        <taxon>Plakobranchidae</taxon>
        <taxon>Elysia</taxon>
    </lineage>
</organism>
<evidence type="ECO:0000256" key="2">
    <source>
        <dbReference type="SAM" id="Phobius"/>
    </source>
</evidence>
<evidence type="ECO:0000313" key="4">
    <source>
        <dbReference type="Proteomes" id="UP000762676"/>
    </source>
</evidence>
<protein>
    <submittedName>
        <fullName evidence="3">Uncharacterized protein</fullName>
    </submittedName>
</protein>
<feature type="non-terminal residue" evidence="3">
    <location>
        <position position="1"/>
    </location>
</feature>
<keyword evidence="2" id="KW-1133">Transmembrane helix</keyword>
<dbReference type="EMBL" id="BMAT01013764">
    <property type="protein sequence ID" value="GFS19614.1"/>
    <property type="molecule type" value="Genomic_DNA"/>
</dbReference>
<name>A0AAV4JC55_9GAST</name>
<proteinExistence type="predicted"/>
<feature type="region of interest" description="Disordered" evidence="1">
    <location>
        <begin position="124"/>
        <end position="153"/>
    </location>
</feature>
<dbReference type="Proteomes" id="UP000762676">
    <property type="component" value="Unassembled WGS sequence"/>
</dbReference>